<evidence type="ECO:0000313" key="9">
    <source>
        <dbReference type="Proteomes" id="UP000267606"/>
    </source>
</evidence>
<evidence type="ECO:0000313" key="10">
    <source>
        <dbReference type="WBParaSite" id="OFLC_0000749801-mRNA-1"/>
    </source>
</evidence>
<organism evidence="10">
    <name type="scientific">Onchocerca flexuosa</name>
    <dbReference type="NCBI Taxonomy" id="387005"/>
    <lineage>
        <taxon>Eukaryota</taxon>
        <taxon>Metazoa</taxon>
        <taxon>Ecdysozoa</taxon>
        <taxon>Nematoda</taxon>
        <taxon>Chromadorea</taxon>
        <taxon>Rhabditida</taxon>
        <taxon>Spirurina</taxon>
        <taxon>Spiruromorpha</taxon>
        <taxon>Filarioidea</taxon>
        <taxon>Onchocercidae</taxon>
        <taxon>Onchocerca</taxon>
    </lineage>
</organism>
<dbReference type="SUPFAM" id="SSF52540">
    <property type="entry name" value="P-loop containing nucleoside triphosphate hydrolases"/>
    <property type="match status" value="1"/>
</dbReference>
<evidence type="ECO:0000256" key="6">
    <source>
        <dbReference type="PROSITE-ProRule" id="PRU00552"/>
    </source>
</evidence>
<name>A0A183HJ37_9BILA</name>
<reference evidence="10" key="1">
    <citation type="submission" date="2016-06" db="UniProtKB">
        <authorList>
            <consortium name="WormBaseParasite"/>
        </authorList>
    </citation>
    <scope>IDENTIFICATION</scope>
</reference>
<evidence type="ECO:0000256" key="5">
    <source>
        <dbReference type="ARBA" id="ARBA00022840"/>
    </source>
</evidence>
<evidence type="ECO:0000256" key="1">
    <source>
        <dbReference type="ARBA" id="ARBA00012552"/>
    </source>
</evidence>
<evidence type="ECO:0000256" key="2">
    <source>
        <dbReference type="ARBA" id="ARBA00022741"/>
    </source>
</evidence>
<evidence type="ECO:0000259" key="7">
    <source>
        <dbReference type="PROSITE" id="PS51195"/>
    </source>
</evidence>
<gene>
    <name evidence="8" type="ORF">OFLC_LOCUS7498</name>
</gene>
<dbReference type="GO" id="GO:0003724">
    <property type="term" value="F:RNA helicase activity"/>
    <property type="evidence" value="ECO:0007669"/>
    <property type="project" value="UniProtKB-EC"/>
</dbReference>
<dbReference type="PROSITE" id="PS51195">
    <property type="entry name" value="Q_MOTIF"/>
    <property type="match status" value="1"/>
</dbReference>
<evidence type="ECO:0000256" key="4">
    <source>
        <dbReference type="ARBA" id="ARBA00022806"/>
    </source>
</evidence>
<keyword evidence="9" id="KW-1185">Reference proteome</keyword>
<dbReference type="Gene3D" id="3.40.50.300">
    <property type="entry name" value="P-loop containing nucleotide triphosphate hydrolases"/>
    <property type="match status" value="1"/>
</dbReference>
<dbReference type="GO" id="GO:0016787">
    <property type="term" value="F:hydrolase activity"/>
    <property type="evidence" value="ECO:0007669"/>
    <property type="project" value="UniProtKB-KW"/>
</dbReference>
<dbReference type="EC" id="3.6.4.13" evidence="1"/>
<dbReference type="EMBL" id="UZAJ01007870">
    <property type="protein sequence ID" value="VDO51258.1"/>
    <property type="molecule type" value="Genomic_DNA"/>
</dbReference>
<feature type="domain" description="DEAD-box RNA helicase Q" evidence="7">
    <location>
        <begin position="104"/>
        <end position="132"/>
    </location>
</feature>
<evidence type="ECO:0000313" key="8">
    <source>
        <dbReference type="EMBL" id="VDO51258.1"/>
    </source>
</evidence>
<reference evidence="8 9" key="2">
    <citation type="submission" date="2018-11" db="EMBL/GenBank/DDBJ databases">
        <authorList>
            <consortium name="Pathogen Informatics"/>
        </authorList>
    </citation>
    <scope>NUCLEOTIDE SEQUENCE [LARGE SCALE GENOMIC DNA]</scope>
</reference>
<dbReference type="Proteomes" id="UP000267606">
    <property type="component" value="Unassembled WGS sequence"/>
</dbReference>
<proteinExistence type="predicted"/>
<keyword evidence="2" id="KW-0547">Nucleotide-binding</keyword>
<dbReference type="STRING" id="387005.A0A183HJ37"/>
<evidence type="ECO:0000256" key="3">
    <source>
        <dbReference type="ARBA" id="ARBA00022801"/>
    </source>
</evidence>
<keyword evidence="5" id="KW-0067">ATP-binding</keyword>
<dbReference type="InterPro" id="IPR014014">
    <property type="entry name" value="RNA_helicase_DEAD_Q_motif"/>
</dbReference>
<dbReference type="InterPro" id="IPR027417">
    <property type="entry name" value="P-loop_NTPase"/>
</dbReference>
<dbReference type="AlphaFoldDB" id="A0A183HJ37"/>
<accession>A0A183HJ37</accession>
<keyword evidence="4" id="KW-0347">Helicase</keyword>
<sequence>MPPASGRPLYGRGLCADELTERNHDIVPSFSTSSQRKAMMDVNQDTYQYGNESFSKDECEKPMPNEEISLLNKILHKKLENLQNGNLEISQARSDPNSPLYSVTSFQSLRLKDELLKALDKMSFYMPSKIQEAALPLLLVEP</sequence>
<protein>
    <recommendedName>
        <fullName evidence="1">RNA helicase</fullName>
        <ecNumber evidence="1">3.6.4.13</ecNumber>
    </recommendedName>
</protein>
<dbReference type="GO" id="GO:0005524">
    <property type="term" value="F:ATP binding"/>
    <property type="evidence" value="ECO:0007669"/>
    <property type="project" value="UniProtKB-KW"/>
</dbReference>
<dbReference type="WBParaSite" id="OFLC_0000749801-mRNA-1">
    <property type="protein sequence ID" value="OFLC_0000749801-mRNA-1"/>
    <property type="gene ID" value="OFLC_0000749801"/>
</dbReference>
<keyword evidence="3" id="KW-0378">Hydrolase</keyword>
<feature type="short sequence motif" description="Q motif" evidence="6">
    <location>
        <begin position="104"/>
        <end position="132"/>
    </location>
</feature>